<reference evidence="3 4" key="1">
    <citation type="submission" date="2020-07" db="EMBL/GenBank/DDBJ databases">
        <title>Mycobacterium kansasii (former subtype) with zoonotic potential isolated from diseased indoor pet cat, Japan.</title>
        <authorList>
            <person name="Fukano H."/>
            <person name="Terazono T."/>
            <person name="Hoshino Y."/>
        </authorList>
    </citation>
    <scope>NUCLEOTIDE SEQUENCE [LARGE SCALE GENOMIC DNA]</scope>
    <source>
        <strain evidence="3 4">Kuro-I</strain>
    </source>
</reference>
<dbReference type="EMBL" id="AP023343">
    <property type="protein sequence ID" value="BCI91241.1"/>
    <property type="molecule type" value="Genomic_DNA"/>
</dbReference>
<accession>A0A7G1IJQ9</accession>
<protein>
    <submittedName>
        <fullName evidence="3">Uncharacterized protein</fullName>
    </submittedName>
</protein>
<dbReference type="EMBL" id="AP023343">
    <property type="protein sequence ID" value="BCI86230.1"/>
    <property type="molecule type" value="Genomic_DNA"/>
</dbReference>
<dbReference type="Proteomes" id="UP000516380">
    <property type="component" value="Chromosome"/>
</dbReference>
<proteinExistence type="predicted"/>
<evidence type="ECO:0000313" key="4">
    <source>
        <dbReference type="Proteomes" id="UP000516380"/>
    </source>
</evidence>
<evidence type="ECO:0000313" key="2">
    <source>
        <dbReference type="EMBL" id="BCI87656.1"/>
    </source>
</evidence>
<dbReference type="AlphaFoldDB" id="A0A7G1IJQ9"/>
<organism evidence="3 4">
    <name type="scientific">Mycobacterium kansasii</name>
    <dbReference type="NCBI Taxonomy" id="1768"/>
    <lineage>
        <taxon>Bacteria</taxon>
        <taxon>Bacillati</taxon>
        <taxon>Actinomycetota</taxon>
        <taxon>Actinomycetes</taxon>
        <taxon>Mycobacteriales</taxon>
        <taxon>Mycobacteriaceae</taxon>
        <taxon>Mycobacterium</taxon>
    </lineage>
</organism>
<evidence type="ECO:0000313" key="3">
    <source>
        <dbReference type="EMBL" id="BCI91241.1"/>
    </source>
</evidence>
<sequence length="68" mass="7089">MQVFGHFVFVNDFADFEADLIGADQSPGGHGGGDRGQELFGGVKQFAAFAGAFGGQQGLRQQISRSPG</sequence>
<gene>
    <name evidence="1" type="ORF">NIIDMKKI_14360</name>
    <name evidence="2" type="ORF">NIIDMKKI_28620</name>
    <name evidence="3" type="ORF">NIIDMKKI_64470</name>
</gene>
<evidence type="ECO:0000313" key="1">
    <source>
        <dbReference type="EMBL" id="BCI86230.1"/>
    </source>
</evidence>
<keyword evidence="4" id="KW-1185">Reference proteome</keyword>
<dbReference type="EMBL" id="AP023343">
    <property type="protein sequence ID" value="BCI87656.1"/>
    <property type="molecule type" value="Genomic_DNA"/>
</dbReference>
<name>A0A7G1IJQ9_MYCKA</name>